<organism evidence="3 4">
    <name type="scientific">Caldibacillus thermoamylovorans</name>
    <dbReference type="NCBI Taxonomy" id="35841"/>
    <lineage>
        <taxon>Bacteria</taxon>
        <taxon>Bacillati</taxon>
        <taxon>Bacillota</taxon>
        <taxon>Bacilli</taxon>
        <taxon>Bacillales</taxon>
        <taxon>Bacillaceae</taxon>
        <taxon>Caldibacillus</taxon>
    </lineage>
</organism>
<proteinExistence type="predicted"/>
<dbReference type="Proteomes" id="UP000032076">
    <property type="component" value="Unassembled WGS sequence"/>
</dbReference>
<feature type="domain" description="Transposase DDE" evidence="2">
    <location>
        <begin position="16"/>
        <end position="68"/>
    </location>
</feature>
<sequence>MARALARDINSGRLHPKTARKKEASEQNEVEGKFDTGKRSYSLGLIRVCLEETSETVVCLQFLVMNLEQKLKELLHHIFTE</sequence>
<accession>A0ABD4A3H1</accession>
<dbReference type="InterPro" id="IPR025668">
    <property type="entry name" value="Tnp_DDE_dom"/>
</dbReference>
<feature type="compositionally biased region" description="Basic and acidic residues" evidence="1">
    <location>
        <begin position="21"/>
        <end position="31"/>
    </location>
</feature>
<dbReference type="EMBL" id="JXLU01000126">
    <property type="protein sequence ID" value="KIO71543.1"/>
    <property type="molecule type" value="Genomic_DNA"/>
</dbReference>
<evidence type="ECO:0000313" key="4">
    <source>
        <dbReference type="Proteomes" id="UP000032076"/>
    </source>
</evidence>
<name>A0ABD4A3H1_9BACI</name>
<feature type="region of interest" description="Disordered" evidence="1">
    <location>
        <begin position="1"/>
        <end position="31"/>
    </location>
</feature>
<dbReference type="Pfam" id="PF13586">
    <property type="entry name" value="DDE_Tnp_1_2"/>
    <property type="match status" value="1"/>
</dbReference>
<evidence type="ECO:0000259" key="2">
    <source>
        <dbReference type="Pfam" id="PF13586"/>
    </source>
</evidence>
<protein>
    <recommendedName>
        <fullName evidence="2">Transposase DDE domain-containing protein</fullName>
    </recommendedName>
</protein>
<gene>
    <name evidence="3" type="ORF">B4167_3672</name>
</gene>
<reference evidence="3 4" key="1">
    <citation type="submission" date="2015-01" db="EMBL/GenBank/DDBJ databases">
        <title>Draft Genome Sequences of Four Bacillus thermoamylovorans Strains, Isolated From Food Products.</title>
        <authorList>
            <person name="Krawcyk A.O."/>
            <person name="Berendsen E.M."/>
            <person name="Eijlander R.T."/>
            <person name="de Jong A."/>
            <person name="Wells-Bennik M."/>
            <person name="Kuipers O.P."/>
        </authorList>
    </citation>
    <scope>NUCLEOTIDE SEQUENCE [LARGE SCALE GENOMIC DNA]</scope>
    <source>
        <strain evidence="3 4">B4167</strain>
    </source>
</reference>
<evidence type="ECO:0000313" key="3">
    <source>
        <dbReference type="EMBL" id="KIO71543.1"/>
    </source>
</evidence>
<comment type="caution">
    <text evidence="3">The sequence shown here is derived from an EMBL/GenBank/DDBJ whole genome shotgun (WGS) entry which is preliminary data.</text>
</comment>
<evidence type="ECO:0000256" key="1">
    <source>
        <dbReference type="SAM" id="MobiDB-lite"/>
    </source>
</evidence>
<dbReference type="AlphaFoldDB" id="A0ABD4A3H1"/>